<keyword evidence="1" id="KW-0808">Transferase</keyword>
<dbReference type="Gene3D" id="1.10.10.10">
    <property type="entry name" value="Winged helix-like DNA-binding domain superfamily/Winged helix DNA-binding domain"/>
    <property type="match status" value="2"/>
</dbReference>
<dbReference type="InterPro" id="IPR007737">
    <property type="entry name" value="Mga_HTH"/>
</dbReference>
<dbReference type="InterPro" id="IPR002178">
    <property type="entry name" value="PTS_EIIA_type-2_dom"/>
</dbReference>
<dbReference type="Pfam" id="PF02302">
    <property type="entry name" value="PTS_IIB"/>
    <property type="match status" value="1"/>
</dbReference>
<dbReference type="PROSITE" id="PS51099">
    <property type="entry name" value="PTS_EIIB_TYPE_2"/>
    <property type="match status" value="1"/>
</dbReference>
<dbReference type="Gene3D" id="1.10.1790.10">
    <property type="entry name" value="PRD domain"/>
    <property type="match status" value="2"/>
</dbReference>
<dbReference type="EMBL" id="CP147251">
    <property type="protein sequence ID" value="WYJ76078.1"/>
    <property type="molecule type" value="Genomic_DNA"/>
</dbReference>
<protein>
    <submittedName>
        <fullName evidence="9">Lichenan operon transcriptional antiterminator</fullName>
    </submittedName>
</protein>
<dbReference type="Pfam" id="PF00874">
    <property type="entry name" value="PRD"/>
    <property type="match status" value="2"/>
</dbReference>
<keyword evidence="2" id="KW-0677">Repeat</keyword>
<dbReference type="PANTHER" id="PTHR30185:SF18">
    <property type="entry name" value="TRANSCRIPTIONAL REGULATOR MTLR"/>
    <property type="match status" value="1"/>
</dbReference>
<feature type="domain" description="PRD" evidence="8">
    <location>
        <begin position="299"/>
        <end position="406"/>
    </location>
</feature>
<keyword evidence="10" id="KW-1185">Reference proteome</keyword>
<name>A0ABZ2SJP6_9ENTE</name>
<keyword evidence="3" id="KW-0805">Transcription regulation</keyword>
<dbReference type="Pfam" id="PF05043">
    <property type="entry name" value="Mga"/>
    <property type="match status" value="1"/>
</dbReference>
<dbReference type="PROSITE" id="PS51372">
    <property type="entry name" value="PRD_2"/>
    <property type="match status" value="2"/>
</dbReference>
<feature type="domain" description="PTS EIIA type-2" evidence="6">
    <location>
        <begin position="523"/>
        <end position="666"/>
    </location>
</feature>
<dbReference type="SUPFAM" id="SSF52794">
    <property type="entry name" value="PTS system IIB component-like"/>
    <property type="match status" value="1"/>
</dbReference>
<dbReference type="InterPro" id="IPR036388">
    <property type="entry name" value="WH-like_DNA-bd_sf"/>
</dbReference>
<gene>
    <name evidence="9" type="ORF">DOK78_000695</name>
</gene>
<evidence type="ECO:0000259" key="7">
    <source>
        <dbReference type="PROSITE" id="PS51099"/>
    </source>
</evidence>
<evidence type="ECO:0000313" key="10">
    <source>
        <dbReference type="Proteomes" id="UP000664701"/>
    </source>
</evidence>
<dbReference type="Pfam" id="PF08279">
    <property type="entry name" value="HTH_11"/>
    <property type="match status" value="1"/>
</dbReference>
<dbReference type="InterPro" id="IPR013011">
    <property type="entry name" value="PTS_EIIB_2"/>
</dbReference>
<dbReference type="Proteomes" id="UP000664701">
    <property type="component" value="Chromosome"/>
</dbReference>
<keyword evidence="5" id="KW-0804">Transcription</keyword>
<dbReference type="RefSeq" id="WP_207942219.1">
    <property type="nucleotide sequence ID" value="NZ_CP147251.1"/>
</dbReference>
<evidence type="ECO:0000256" key="2">
    <source>
        <dbReference type="ARBA" id="ARBA00022737"/>
    </source>
</evidence>
<feature type="domain" description="PTS EIIB type-2" evidence="7">
    <location>
        <begin position="409"/>
        <end position="501"/>
    </location>
</feature>
<keyword evidence="4" id="KW-0010">Activator</keyword>
<dbReference type="Gene3D" id="3.40.50.2300">
    <property type="match status" value="1"/>
</dbReference>
<evidence type="ECO:0000259" key="6">
    <source>
        <dbReference type="PROSITE" id="PS51094"/>
    </source>
</evidence>
<dbReference type="InterPro" id="IPR036095">
    <property type="entry name" value="PTS_EIIB-like_sf"/>
</dbReference>
<proteinExistence type="predicted"/>
<feature type="domain" description="PRD" evidence="8">
    <location>
        <begin position="188"/>
        <end position="294"/>
    </location>
</feature>
<accession>A0ABZ2SJP6</accession>
<reference evidence="9 10" key="1">
    <citation type="submission" date="2021-03" db="EMBL/GenBank/DDBJ databases">
        <authorList>
            <person name="Gilmore M.S."/>
            <person name="Schwartzman J."/>
            <person name="Van Tyne D."/>
            <person name="Martin M."/>
            <person name="Earl A.M."/>
            <person name="Manson A.L."/>
            <person name="Straub T."/>
            <person name="Salamzade R."/>
            <person name="Saavedra J."/>
            <person name="Lebreton F."/>
            <person name="Prichula J."/>
            <person name="Schaufler K."/>
            <person name="Gaca A."/>
            <person name="Sgardioli B."/>
            <person name="Wagenaar J."/>
            <person name="Strong T."/>
        </authorList>
    </citation>
    <scope>NUCLEOTIDE SEQUENCE [LARGE SCALE GENOMIC DNA]</scope>
    <source>
        <strain evidence="9 10">DIV2402</strain>
    </source>
</reference>
<dbReference type="Pfam" id="PF00359">
    <property type="entry name" value="PTS_EIIA_2"/>
    <property type="match status" value="1"/>
</dbReference>
<evidence type="ECO:0000256" key="4">
    <source>
        <dbReference type="ARBA" id="ARBA00023159"/>
    </source>
</evidence>
<dbReference type="InterPro" id="IPR016152">
    <property type="entry name" value="PTrfase/Anion_transptr"/>
</dbReference>
<evidence type="ECO:0000256" key="3">
    <source>
        <dbReference type="ARBA" id="ARBA00023015"/>
    </source>
</evidence>
<dbReference type="PANTHER" id="PTHR30185">
    <property type="entry name" value="CRYPTIC BETA-GLUCOSIDE BGL OPERON ANTITERMINATOR"/>
    <property type="match status" value="1"/>
</dbReference>
<dbReference type="SUPFAM" id="SSF63520">
    <property type="entry name" value="PTS-regulatory domain, PRD"/>
    <property type="match status" value="2"/>
</dbReference>
<reference evidence="9 10" key="2">
    <citation type="submission" date="2024-03" db="EMBL/GenBank/DDBJ databases">
        <title>The Genome Sequence of Enterococcus sp. DIV2402.</title>
        <authorList>
            <consortium name="The Broad Institute Genomics Platform"/>
            <consortium name="The Broad Institute Microbial Omics Core"/>
            <consortium name="The Broad Institute Genomic Center for Infectious Diseases"/>
            <person name="Earl A."/>
            <person name="Manson A."/>
            <person name="Gilmore M."/>
            <person name="Schwartman J."/>
            <person name="Shea T."/>
            <person name="Abouelleil A."/>
            <person name="Cao P."/>
            <person name="Chapman S."/>
            <person name="Cusick C."/>
            <person name="Young S."/>
            <person name="Neafsey D."/>
            <person name="Nusbaum C."/>
            <person name="Birren B."/>
        </authorList>
    </citation>
    <scope>NUCLEOTIDE SEQUENCE [LARGE SCALE GENOMIC DNA]</scope>
    <source>
        <strain evidence="9 10">DIV2402</strain>
    </source>
</reference>
<sequence length="667" mass="77098">MLNQKELSIIKLLFANRHVYTTSQEVASELYISDRTARKYLHLVGDILEKNGAHLEAKQGQGYRLLVTDDQQFQQFYHQEVQDVSLVRDATTIHESEDRQYFILQRLFFEQNEARVDDLASELFVSRSTISNDIVEMKKMLKPYKLEVKSKAGVGIYIVGDEQNKRHFMMSYFFMNHLHDNLYTFSMYTDLLEGISIEEIVIIVLDECRESQLKLSDFIIYNIVLHIGLAIKRLQTGFQIEQSHLLISENSKEYQTALNIIQRIKQSMGIEFPKEEATYISMHLRNRLSTSKVLKKTDYSESEIKHQLIDTLAKLDKKTGFQFQQDATLINGLMMHFTPLLLRLQNDTSIKNPLLGEIKQKYSQLFDRTIQYFSEMPVFKKYQVTEEEWAYVTIHLTAAVERFFNNQKARVLVICATGLGSSQMLKIRLEHEFSSKIMITSVIGYYELSNQKLGDVDLIISSITLPMAGYNIPIVHVSVFLDEKDIQRINHELSKHKGLQRVNSQTMLLNGEAKKQQLTLLEQCFSKELFVYLPTKSEKESVITQLIARVEDVEGRPITEQLTKQLQLRETYSSVAFSQTLAVPHPIEPVTEQAYVAVAIAPEGIFWDAEHPSVKLVFLSLPDKARCVPIDKINQMFVPILEDETFSHSLIASQTFEEFMGIFMNYL</sequence>
<organism evidence="9 10">
    <name type="scientific">Candidatus Enterococcus lowellii</name>
    <dbReference type="NCBI Taxonomy" id="2230877"/>
    <lineage>
        <taxon>Bacteria</taxon>
        <taxon>Bacillati</taxon>
        <taxon>Bacillota</taxon>
        <taxon>Bacilli</taxon>
        <taxon>Lactobacillales</taxon>
        <taxon>Enterococcaceae</taxon>
        <taxon>Enterococcus</taxon>
    </lineage>
</organism>
<dbReference type="InterPro" id="IPR003501">
    <property type="entry name" value="PTS_EIIB_2/3"/>
</dbReference>
<evidence type="ECO:0000256" key="1">
    <source>
        <dbReference type="ARBA" id="ARBA00022679"/>
    </source>
</evidence>
<dbReference type="InterPro" id="IPR050661">
    <property type="entry name" value="BglG_antiterminators"/>
</dbReference>
<dbReference type="Gene3D" id="3.40.930.10">
    <property type="entry name" value="Mannitol-specific EII, Chain A"/>
    <property type="match status" value="1"/>
</dbReference>
<dbReference type="InterPro" id="IPR013196">
    <property type="entry name" value="HTH_11"/>
</dbReference>
<evidence type="ECO:0000259" key="8">
    <source>
        <dbReference type="PROSITE" id="PS51372"/>
    </source>
</evidence>
<dbReference type="PROSITE" id="PS51094">
    <property type="entry name" value="PTS_EIIA_TYPE_2"/>
    <property type="match status" value="1"/>
</dbReference>
<dbReference type="CDD" id="cd05568">
    <property type="entry name" value="PTS_IIB_bgl_like"/>
    <property type="match status" value="1"/>
</dbReference>
<dbReference type="InterPro" id="IPR036634">
    <property type="entry name" value="PRD_sf"/>
</dbReference>
<evidence type="ECO:0000313" key="9">
    <source>
        <dbReference type="EMBL" id="WYJ76078.1"/>
    </source>
</evidence>
<dbReference type="InterPro" id="IPR011608">
    <property type="entry name" value="PRD"/>
</dbReference>
<dbReference type="SUPFAM" id="SSF55804">
    <property type="entry name" value="Phoshotransferase/anion transport protein"/>
    <property type="match status" value="1"/>
</dbReference>
<evidence type="ECO:0000256" key="5">
    <source>
        <dbReference type="ARBA" id="ARBA00023163"/>
    </source>
</evidence>